<dbReference type="EMBL" id="JRKI01000023">
    <property type="protein sequence ID" value="KIZ17336.1"/>
    <property type="molecule type" value="Genomic_DNA"/>
</dbReference>
<evidence type="ECO:0000256" key="1">
    <source>
        <dbReference type="SAM" id="Phobius"/>
    </source>
</evidence>
<evidence type="ECO:0000313" key="3">
    <source>
        <dbReference type="Proteomes" id="UP000032458"/>
    </source>
</evidence>
<accession>A0A0D7CMP7</accession>
<name>A0A0D7CMP7_9ACTN</name>
<keyword evidence="1" id="KW-0472">Membrane</keyword>
<dbReference type="AlphaFoldDB" id="A0A0D7CMP7"/>
<keyword evidence="3" id="KW-1185">Reference proteome</keyword>
<dbReference type="PATRIC" id="fig|1240678.4.peg.3161"/>
<dbReference type="RefSeq" id="WP_044365330.1">
    <property type="nucleotide sequence ID" value="NZ_JRKI01000023.1"/>
</dbReference>
<reference evidence="2 3" key="1">
    <citation type="submission" date="2014-09" db="EMBL/GenBank/DDBJ databases">
        <title>Draft genome sequence of Streptomyces natalensis ATCC 27448, producer of the antifungal pimaricin.</title>
        <authorList>
            <person name="Mendes M.V."/>
            <person name="Beites T."/>
            <person name="Pires S."/>
            <person name="Santos C.L."/>
            <person name="Moradas-Ferreira P."/>
        </authorList>
    </citation>
    <scope>NUCLEOTIDE SEQUENCE [LARGE SCALE GENOMIC DNA]</scope>
    <source>
        <strain evidence="2 3">ATCC 27448</strain>
    </source>
</reference>
<dbReference type="Proteomes" id="UP000032458">
    <property type="component" value="Unassembled WGS sequence"/>
</dbReference>
<keyword evidence="1" id="KW-1133">Transmembrane helix</keyword>
<proteinExistence type="predicted"/>
<protein>
    <submittedName>
        <fullName evidence="2">Uncharacterized protein</fullName>
    </submittedName>
</protein>
<comment type="caution">
    <text evidence="2">The sequence shown here is derived from an EMBL/GenBank/DDBJ whole genome shotgun (WGS) entry which is preliminary data.</text>
</comment>
<gene>
    <name evidence="2" type="ORF">SNA_15060</name>
</gene>
<feature type="transmembrane region" description="Helical" evidence="1">
    <location>
        <begin position="12"/>
        <end position="30"/>
    </location>
</feature>
<organism evidence="2 3">
    <name type="scientific">Streptomyces natalensis ATCC 27448</name>
    <dbReference type="NCBI Taxonomy" id="1240678"/>
    <lineage>
        <taxon>Bacteria</taxon>
        <taxon>Bacillati</taxon>
        <taxon>Actinomycetota</taxon>
        <taxon>Actinomycetes</taxon>
        <taxon>Kitasatosporales</taxon>
        <taxon>Streptomycetaceae</taxon>
        <taxon>Streptomyces</taxon>
    </lineage>
</organism>
<feature type="transmembrane region" description="Helical" evidence="1">
    <location>
        <begin position="36"/>
        <end position="56"/>
    </location>
</feature>
<keyword evidence="1" id="KW-0812">Transmembrane</keyword>
<sequence length="70" mass="7023">MKQSQKILMARGALAALSVATIAAAVLLFVRPQSSAAPTIALLAVTVALTAASRSAGWLGSSSRRNGNSA</sequence>
<evidence type="ECO:0000313" key="2">
    <source>
        <dbReference type="EMBL" id="KIZ17336.1"/>
    </source>
</evidence>